<dbReference type="Proteomes" id="UP000051176">
    <property type="component" value="Unassembled WGS sequence"/>
</dbReference>
<proteinExistence type="predicted"/>
<accession>A0A0R1H0D3</accession>
<name>A0A0R1H0D3_9LACO</name>
<dbReference type="PANTHER" id="PTHR30487:SF0">
    <property type="entry name" value="PREPILIN LEADER PEPTIDASE_N-METHYLTRANSFERASE-RELATED"/>
    <property type="match status" value="1"/>
</dbReference>
<feature type="transmembrane region" description="Helical" evidence="1">
    <location>
        <begin position="71"/>
        <end position="89"/>
    </location>
</feature>
<feature type="transmembrane region" description="Helical" evidence="1">
    <location>
        <begin position="45"/>
        <end position="65"/>
    </location>
</feature>
<dbReference type="EMBL" id="AZCZ01000028">
    <property type="protein sequence ID" value="KRK36167.1"/>
    <property type="molecule type" value="Genomic_DNA"/>
</dbReference>
<evidence type="ECO:0000313" key="4">
    <source>
        <dbReference type="Proteomes" id="UP000051176"/>
    </source>
</evidence>
<dbReference type="OrthoDB" id="9789291at2"/>
<dbReference type="InterPro" id="IPR010627">
    <property type="entry name" value="Prepilin_pept_A24_N"/>
</dbReference>
<organism evidence="3 4">
    <name type="scientific">Levilactobacillus parabrevis ATCC 53295</name>
    <dbReference type="NCBI Taxonomy" id="1267003"/>
    <lineage>
        <taxon>Bacteria</taxon>
        <taxon>Bacillati</taxon>
        <taxon>Bacillota</taxon>
        <taxon>Bacilli</taxon>
        <taxon>Lactobacillales</taxon>
        <taxon>Lactobacillaceae</taxon>
        <taxon>Levilactobacillus</taxon>
    </lineage>
</organism>
<feature type="transmembrane region" description="Helical" evidence="1">
    <location>
        <begin position="179"/>
        <end position="196"/>
    </location>
</feature>
<feature type="transmembrane region" description="Helical" evidence="1">
    <location>
        <begin position="151"/>
        <end position="172"/>
    </location>
</feature>
<comment type="caution">
    <text evidence="3">The sequence shown here is derived from an EMBL/GenBank/DDBJ whole genome shotgun (WGS) entry which is preliminary data.</text>
</comment>
<dbReference type="PATRIC" id="fig|1267003.4.peg.1156"/>
<dbReference type="InterPro" id="IPR050882">
    <property type="entry name" value="Prepilin_peptidase/N-MTase"/>
</dbReference>
<dbReference type="GO" id="GO:0005886">
    <property type="term" value="C:plasma membrane"/>
    <property type="evidence" value="ECO:0007669"/>
    <property type="project" value="TreeGrafter"/>
</dbReference>
<evidence type="ECO:0000256" key="1">
    <source>
        <dbReference type="SAM" id="Phobius"/>
    </source>
</evidence>
<dbReference type="GO" id="GO:0004190">
    <property type="term" value="F:aspartic-type endopeptidase activity"/>
    <property type="evidence" value="ECO:0007669"/>
    <property type="project" value="TreeGrafter"/>
</dbReference>
<protein>
    <submittedName>
        <fullName evidence="3">Type II secretory pathway, prepilin signal peptidase PulO related peptidase</fullName>
    </submittedName>
</protein>
<dbReference type="PANTHER" id="PTHR30487">
    <property type="entry name" value="TYPE 4 PREPILIN-LIKE PROTEINS LEADER PEPTIDE-PROCESSING ENZYME"/>
    <property type="match status" value="1"/>
</dbReference>
<keyword evidence="1" id="KW-0472">Membrane</keyword>
<keyword evidence="1" id="KW-1133">Transmembrane helix</keyword>
<feature type="transmembrane region" description="Helical" evidence="1">
    <location>
        <begin position="109"/>
        <end position="131"/>
    </location>
</feature>
<gene>
    <name evidence="3" type="ORF">FD07_GL001089</name>
</gene>
<keyword evidence="1" id="KW-0812">Transmembrane</keyword>
<dbReference type="Pfam" id="PF06750">
    <property type="entry name" value="A24_N_bact"/>
    <property type="match status" value="1"/>
</dbReference>
<evidence type="ECO:0000259" key="2">
    <source>
        <dbReference type="Pfam" id="PF06750"/>
    </source>
</evidence>
<sequence length="197" mass="21915">MASRYVTGDSYLFPASHCDTCQTPLAYWQLVPVLSYALLRGKCQICGVTIPAVTIIVEVATGLLATTVTDWASLLMVLWLGLWGFAALCDWQTQTFPGWVSWLATALSLWHHSPIVWLLVCACLLSIHQLWPRWHHPVIGDGDLEMMASYGLLWGVTATAHWLVVACLLGLWRARAGGRIAFLPDLVVSAVWWWLVA</sequence>
<dbReference type="eggNOG" id="COG1989">
    <property type="taxonomic scope" value="Bacteria"/>
</dbReference>
<keyword evidence="4" id="KW-1185">Reference proteome</keyword>
<dbReference type="AlphaFoldDB" id="A0A0R1H0D3"/>
<evidence type="ECO:0000313" key="3">
    <source>
        <dbReference type="EMBL" id="KRK36167.1"/>
    </source>
</evidence>
<dbReference type="STRING" id="357278.IV61_GL001172"/>
<feature type="domain" description="Prepilin peptidase A24 N-terminal" evidence="2">
    <location>
        <begin position="8"/>
        <end position="68"/>
    </location>
</feature>
<dbReference type="GO" id="GO:0006465">
    <property type="term" value="P:signal peptide processing"/>
    <property type="evidence" value="ECO:0007669"/>
    <property type="project" value="TreeGrafter"/>
</dbReference>
<reference evidence="3 4" key="1">
    <citation type="journal article" date="2015" name="Genome Announc.">
        <title>Expanding the biotechnology potential of lactobacilli through comparative genomics of 213 strains and associated genera.</title>
        <authorList>
            <person name="Sun Z."/>
            <person name="Harris H.M."/>
            <person name="McCann A."/>
            <person name="Guo C."/>
            <person name="Argimon S."/>
            <person name="Zhang W."/>
            <person name="Yang X."/>
            <person name="Jeffery I.B."/>
            <person name="Cooney J.C."/>
            <person name="Kagawa T.F."/>
            <person name="Liu W."/>
            <person name="Song Y."/>
            <person name="Salvetti E."/>
            <person name="Wrobel A."/>
            <person name="Rasinkangas P."/>
            <person name="Parkhill J."/>
            <person name="Rea M.C."/>
            <person name="O'Sullivan O."/>
            <person name="Ritari J."/>
            <person name="Douillard F.P."/>
            <person name="Paul Ross R."/>
            <person name="Yang R."/>
            <person name="Briner A.E."/>
            <person name="Felis G.E."/>
            <person name="de Vos W.M."/>
            <person name="Barrangou R."/>
            <person name="Klaenhammer T.R."/>
            <person name="Caufield P.W."/>
            <person name="Cui Y."/>
            <person name="Zhang H."/>
            <person name="O'Toole P.W."/>
        </authorList>
    </citation>
    <scope>NUCLEOTIDE SEQUENCE [LARGE SCALE GENOMIC DNA]</scope>
    <source>
        <strain evidence="3 4">ATCC 53295</strain>
    </source>
</reference>